<sequence>MSNFIIMFLDIREKETHKLVLRREILRIDDSEHALDELSSITGEIVNYVTIYEYDETSKKFKEGVLPFGKISLKMKGGRELVFNTINPIVKVEDLVVKLNTVYRERGLTLFTQKSGSARSVSYER</sequence>
<dbReference type="AlphaFoldDB" id="A0A7C4JLS2"/>
<organism evidence="1">
    <name type="scientific">Staphylothermus marinus</name>
    <dbReference type="NCBI Taxonomy" id="2280"/>
    <lineage>
        <taxon>Archaea</taxon>
        <taxon>Thermoproteota</taxon>
        <taxon>Thermoprotei</taxon>
        <taxon>Desulfurococcales</taxon>
        <taxon>Desulfurococcaceae</taxon>
        <taxon>Staphylothermus</taxon>
    </lineage>
</organism>
<evidence type="ECO:0000313" key="1">
    <source>
        <dbReference type="EMBL" id="HGQ74299.1"/>
    </source>
</evidence>
<accession>A0A7C4JLS2</accession>
<proteinExistence type="predicted"/>
<gene>
    <name evidence="1" type="ORF">ENU20_04410</name>
</gene>
<name>A0A7C4JLS2_STAMA</name>
<comment type="caution">
    <text evidence="1">The sequence shown here is derived from an EMBL/GenBank/DDBJ whole genome shotgun (WGS) entry which is preliminary data.</text>
</comment>
<dbReference type="EMBL" id="DTBP01000034">
    <property type="protein sequence ID" value="HGQ74299.1"/>
    <property type="molecule type" value="Genomic_DNA"/>
</dbReference>
<reference evidence="1" key="1">
    <citation type="journal article" date="2020" name="mSystems">
        <title>Genome- and Community-Level Interaction Insights into Carbon Utilization and Element Cycling Functions of Hydrothermarchaeota in Hydrothermal Sediment.</title>
        <authorList>
            <person name="Zhou Z."/>
            <person name="Liu Y."/>
            <person name="Xu W."/>
            <person name="Pan J."/>
            <person name="Luo Z.H."/>
            <person name="Li M."/>
        </authorList>
    </citation>
    <scope>NUCLEOTIDE SEQUENCE [LARGE SCALE GENOMIC DNA]</scope>
    <source>
        <strain evidence="1">SpSt-648</strain>
    </source>
</reference>
<protein>
    <submittedName>
        <fullName evidence="1">Uncharacterized protein</fullName>
    </submittedName>
</protein>